<sequence>MVLKKIAFKSIKTKLLATILAIVVVSNLALGIVTRNVAETSLNESVDSVLTTVASRIAIQIDEINAREIRMLTTLATLEYMRDTSVPIKERIEFMSSTATNIDKNYITVSMFDEEGWTYGSKGNRMSVSSTQMYRDVMRGKKHIGNPVYTDGDIVMYYAVPIFDKNLQPAGAVYAMVKGTRMSDICRGILVGHNSHPVIVNMDTGLVVGHENLDRIKDGMNIKTSAVGDMKNIVNSLCEGESSVYVYRDPETGRKMTCAFQPVGSTCRWAVFCAAPYSDYFRSLQHMSFVMVLTIIVSILIASVLCIVVVTMTIKHLNVVKNSIAEIASGNADLTKRIAQTSKDEIGEVVAGFNSFTDKLHVIISKVKNSKNTLGSAGTRLTESIDDTAAAIQQIIANIAGVHEDMNSQFASVEMTASSVTESSNKIDALEKMIETQAAGVAEASAAVEEMIGNIASVNNSMDKMAESFTELTQSVSEGTNLQNDVNERIHQIEKQSIMLQSANKAIASIASQTNLLAMNAAIEAAHAGDAGRGFSVVADEIRKLSETSSAQSRTIGQQLKEILETIHSMVVASSRSGEAFNKVTERIGDTDELVQQINGAMQEQNEGSRQINSALQSMNDTTVYVRRSSEELSESNRTVLSQMENLRNVTDKMISRMDEMNTGARKIGETENALKKISVQMEESISEIGSQIDEFSI</sequence>
<dbReference type="Pfam" id="PF00015">
    <property type="entry name" value="MCPsignal"/>
    <property type="match status" value="1"/>
</dbReference>
<dbReference type="EMBL" id="CP064936">
    <property type="protein sequence ID" value="QQA00590.1"/>
    <property type="molecule type" value="Genomic_DNA"/>
</dbReference>
<dbReference type="CDD" id="cd06225">
    <property type="entry name" value="HAMP"/>
    <property type="match status" value="1"/>
</dbReference>
<dbReference type="PROSITE" id="PS50111">
    <property type="entry name" value="CHEMOTAXIS_TRANSDUC_2"/>
    <property type="match status" value="1"/>
</dbReference>
<dbReference type="GO" id="GO:0004888">
    <property type="term" value="F:transmembrane signaling receptor activity"/>
    <property type="evidence" value="ECO:0007669"/>
    <property type="project" value="TreeGrafter"/>
</dbReference>
<evidence type="ECO:0000256" key="2">
    <source>
        <dbReference type="ARBA" id="ARBA00029447"/>
    </source>
</evidence>
<dbReference type="InterPro" id="IPR051310">
    <property type="entry name" value="MCP_chemotaxis"/>
</dbReference>
<dbReference type="GO" id="GO:0005886">
    <property type="term" value="C:plasma membrane"/>
    <property type="evidence" value="ECO:0007669"/>
    <property type="project" value="TreeGrafter"/>
</dbReference>
<feature type="domain" description="HAMP" evidence="6">
    <location>
        <begin position="311"/>
        <end position="365"/>
    </location>
</feature>
<organism evidence="7 8">
    <name type="scientific">Treponema peruense</name>
    <dbReference type="NCBI Taxonomy" id="2787628"/>
    <lineage>
        <taxon>Bacteria</taxon>
        <taxon>Pseudomonadati</taxon>
        <taxon>Spirochaetota</taxon>
        <taxon>Spirochaetia</taxon>
        <taxon>Spirochaetales</taxon>
        <taxon>Treponemataceae</taxon>
        <taxon>Treponema</taxon>
    </lineage>
</organism>
<dbReference type="SMART" id="SM00283">
    <property type="entry name" value="MA"/>
    <property type="match status" value="1"/>
</dbReference>
<dbReference type="Gene3D" id="3.30.450.20">
    <property type="entry name" value="PAS domain"/>
    <property type="match status" value="1"/>
</dbReference>
<dbReference type="GO" id="GO:0007165">
    <property type="term" value="P:signal transduction"/>
    <property type="evidence" value="ECO:0007669"/>
    <property type="project" value="UniProtKB-KW"/>
</dbReference>
<evidence type="ECO:0000256" key="3">
    <source>
        <dbReference type="PROSITE-ProRule" id="PRU00284"/>
    </source>
</evidence>
<accession>A0A7T3RCP5</accession>
<dbReference type="PROSITE" id="PS50885">
    <property type="entry name" value="HAMP"/>
    <property type="match status" value="1"/>
</dbReference>
<dbReference type="KEGG" id="tper:IWA51_10010"/>
<dbReference type="Gene3D" id="6.10.340.10">
    <property type="match status" value="1"/>
</dbReference>
<evidence type="ECO:0000256" key="1">
    <source>
        <dbReference type="ARBA" id="ARBA00022500"/>
    </source>
</evidence>
<dbReference type="GO" id="GO:0006935">
    <property type="term" value="P:chemotaxis"/>
    <property type="evidence" value="ECO:0007669"/>
    <property type="project" value="UniProtKB-KW"/>
</dbReference>
<protein>
    <submittedName>
        <fullName evidence="7">Methyl-accepting chemotaxis protein</fullName>
    </submittedName>
</protein>
<evidence type="ECO:0000256" key="4">
    <source>
        <dbReference type="SAM" id="Phobius"/>
    </source>
</evidence>
<keyword evidence="4" id="KW-1133">Transmembrane helix</keyword>
<keyword evidence="8" id="KW-1185">Reference proteome</keyword>
<proteinExistence type="inferred from homology"/>
<keyword evidence="4" id="KW-0472">Membrane</keyword>
<dbReference type="AlphaFoldDB" id="A0A7T3RCP5"/>
<keyword evidence="3" id="KW-0807">Transducer</keyword>
<dbReference type="RefSeq" id="WP_198442314.1">
    <property type="nucleotide sequence ID" value="NZ_CBCSHE010000014.1"/>
</dbReference>
<dbReference type="CDD" id="cd18773">
    <property type="entry name" value="PDC1_HK_sensor"/>
    <property type="match status" value="1"/>
</dbReference>
<name>A0A7T3RCP5_9SPIR</name>
<dbReference type="Pfam" id="PF00672">
    <property type="entry name" value="HAMP"/>
    <property type="match status" value="1"/>
</dbReference>
<dbReference type="PANTHER" id="PTHR43531:SF11">
    <property type="entry name" value="METHYL-ACCEPTING CHEMOTAXIS PROTEIN 3"/>
    <property type="match status" value="1"/>
</dbReference>
<comment type="similarity">
    <text evidence="2">Belongs to the methyl-accepting chemotaxis (MCP) protein family.</text>
</comment>
<feature type="transmembrane region" description="Helical" evidence="4">
    <location>
        <begin position="289"/>
        <end position="314"/>
    </location>
</feature>
<evidence type="ECO:0000313" key="8">
    <source>
        <dbReference type="Proteomes" id="UP000595224"/>
    </source>
</evidence>
<dbReference type="PANTHER" id="PTHR43531">
    <property type="entry name" value="PROTEIN ICFG"/>
    <property type="match status" value="1"/>
</dbReference>
<dbReference type="SMART" id="SM00304">
    <property type="entry name" value="HAMP"/>
    <property type="match status" value="1"/>
</dbReference>
<dbReference type="InterPro" id="IPR004089">
    <property type="entry name" value="MCPsignal_dom"/>
</dbReference>
<keyword evidence="1" id="KW-0145">Chemotaxis</keyword>
<keyword evidence="4" id="KW-0812">Transmembrane</keyword>
<gene>
    <name evidence="7" type="ORF">IWA51_10010</name>
</gene>
<feature type="domain" description="Methyl-accepting transducer" evidence="5">
    <location>
        <begin position="412"/>
        <end position="634"/>
    </location>
</feature>
<dbReference type="Proteomes" id="UP000595224">
    <property type="component" value="Chromosome"/>
</dbReference>
<reference evidence="7 8" key="1">
    <citation type="submission" date="2020-11" db="EMBL/GenBank/DDBJ databases">
        <title>Treponema Peruensis nv. sp., first commensal Treponema isolated from human feces.</title>
        <authorList>
            <person name="Belkhou C."/>
            <person name="Raes J."/>
        </authorList>
    </citation>
    <scope>NUCLEOTIDE SEQUENCE [LARGE SCALE GENOMIC DNA]</scope>
    <source>
        <strain evidence="7 8">RCC2812</strain>
    </source>
</reference>
<evidence type="ECO:0000313" key="7">
    <source>
        <dbReference type="EMBL" id="QQA00590.1"/>
    </source>
</evidence>
<evidence type="ECO:0000259" key="5">
    <source>
        <dbReference type="PROSITE" id="PS50111"/>
    </source>
</evidence>
<dbReference type="SUPFAM" id="SSF58104">
    <property type="entry name" value="Methyl-accepting chemotaxis protein (MCP) signaling domain"/>
    <property type="match status" value="1"/>
</dbReference>
<dbReference type="Gene3D" id="1.10.287.950">
    <property type="entry name" value="Methyl-accepting chemotaxis protein"/>
    <property type="match status" value="1"/>
</dbReference>
<evidence type="ECO:0000259" key="6">
    <source>
        <dbReference type="PROSITE" id="PS50885"/>
    </source>
</evidence>
<dbReference type="InterPro" id="IPR003660">
    <property type="entry name" value="HAMP_dom"/>
</dbReference>